<feature type="region of interest" description="Disordered" evidence="1">
    <location>
        <begin position="808"/>
        <end position="830"/>
    </location>
</feature>
<feature type="transmembrane region" description="Helical" evidence="2">
    <location>
        <begin position="1006"/>
        <end position="1024"/>
    </location>
</feature>
<feature type="domain" description="Integrase catalytic" evidence="3">
    <location>
        <begin position="453"/>
        <end position="661"/>
    </location>
</feature>
<name>A0A0B1SU40_OESDE</name>
<dbReference type="SUPFAM" id="SSF53098">
    <property type="entry name" value="Ribonuclease H-like"/>
    <property type="match status" value="1"/>
</dbReference>
<keyword evidence="2" id="KW-0472">Membrane</keyword>
<reference evidence="4 5" key="1">
    <citation type="submission" date="2014-03" db="EMBL/GenBank/DDBJ databases">
        <title>Draft genome of the hookworm Oesophagostomum dentatum.</title>
        <authorList>
            <person name="Mitreva M."/>
        </authorList>
    </citation>
    <scope>NUCLEOTIDE SEQUENCE [LARGE SCALE GENOMIC DNA]</scope>
    <source>
        <strain evidence="4 5">OD-Hann</strain>
    </source>
</reference>
<dbReference type="PROSITE" id="PS50994">
    <property type="entry name" value="INTEGRASE"/>
    <property type="match status" value="1"/>
</dbReference>
<dbReference type="Pfam" id="PF07245">
    <property type="entry name" value="Phlebovirus_G2"/>
    <property type="match status" value="1"/>
</dbReference>
<dbReference type="InterPro" id="IPR008737">
    <property type="entry name" value="DUF1758"/>
</dbReference>
<evidence type="ECO:0000256" key="1">
    <source>
        <dbReference type="SAM" id="MobiDB-lite"/>
    </source>
</evidence>
<evidence type="ECO:0000313" key="5">
    <source>
        <dbReference type="Proteomes" id="UP000053660"/>
    </source>
</evidence>
<accession>A0A0B1SU40</accession>
<dbReference type="InterPro" id="IPR036397">
    <property type="entry name" value="RNaseH_sf"/>
</dbReference>
<dbReference type="Pfam" id="PF00665">
    <property type="entry name" value="rve"/>
    <property type="match status" value="1"/>
</dbReference>
<evidence type="ECO:0000259" key="3">
    <source>
        <dbReference type="PROSITE" id="PS50994"/>
    </source>
</evidence>
<dbReference type="InterPro" id="IPR001584">
    <property type="entry name" value="Integrase_cat-core"/>
</dbReference>
<dbReference type="Gene3D" id="2.60.40.3770">
    <property type="match status" value="1"/>
</dbReference>
<feature type="transmembrane region" description="Helical" evidence="2">
    <location>
        <begin position="977"/>
        <end position="1000"/>
    </location>
</feature>
<evidence type="ECO:0000313" key="4">
    <source>
        <dbReference type="EMBL" id="KHJ87032.1"/>
    </source>
</evidence>
<dbReference type="Pfam" id="PF05380">
    <property type="entry name" value="Peptidase_A17"/>
    <property type="match status" value="1"/>
</dbReference>
<keyword evidence="2" id="KW-0812">Transmembrane</keyword>
<protein>
    <recommendedName>
        <fullName evidence="3">Integrase catalytic domain-containing protein</fullName>
    </recommendedName>
</protein>
<dbReference type="GO" id="GO:0015074">
    <property type="term" value="P:DNA integration"/>
    <property type="evidence" value="ECO:0007669"/>
    <property type="project" value="InterPro"/>
</dbReference>
<keyword evidence="5" id="KW-1185">Reference proteome</keyword>
<dbReference type="InterPro" id="IPR040676">
    <property type="entry name" value="DUF5641"/>
</dbReference>
<dbReference type="Gene3D" id="2.60.98.50">
    <property type="match status" value="1"/>
</dbReference>
<dbReference type="GO" id="GO:0003676">
    <property type="term" value="F:nucleic acid binding"/>
    <property type="evidence" value="ECO:0007669"/>
    <property type="project" value="InterPro"/>
</dbReference>
<organism evidence="4 5">
    <name type="scientific">Oesophagostomum dentatum</name>
    <name type="common">Nodular worm</name>
    <dbReference type="NCBI Taxonomy" id="61180"/>
    <lineage>
        <taxon>Eukaryota</taxon>
        <taxon>Metazoa</taxon>
        <taxon>Ecdysozoa</taxon>
        <taxon>Nematoda</taxon>
        <taxon>Chromadorea</taxon>
        <taxon>Rhabditida</taxon>
        <taxon>Rhabditina</taxon>
        <taxon>Rhabditomorpha</taxon>
        <taxon>Strongyloidea</taxon>
        <taxon>Strongylidae</taxon>
        <taxon>Oesophagostomum</taxon>
    </lineage>
</organism>
<feature type="compositionally biased region" description="Polar residues" evidence="1">
    <location>
        <begin position="811"/>
        <end position="828"/>
    </location>
</feature>
<dbReference type="InterPro" id="IPR008042">
    <property type="entry name" value="Retrotrans_Pao"/>
</dbReference>
<dbReference type="Gene3D" id="3.30.420.10">
    <property type="entry name" value="Ribonuclease H-like superfamily/Ribonuclease H"/>
    <property type="match status" value="2"/>
</dbReference>
<dbReference type="Pfam" id="PF05585">
    <property type="entry name" value="DUF1758"/>
    <property type="match status" value="1"/>
</dbReference>
<dbReference type="Pfam" id="PF18701">
    <property type="entry name" value="DUF5641"/>
    <property type="match status" value="1"/>
</dbReference>
<dbReference type="PANTHER" id="PTHR47331">
    <property type="entry name" value="PHD-TYPE DOMAIN-CONTAINING PROTEIN"/>
    <property type="match status" value="1"/>
</dbReference>
<dbReference type="InterPro" id="IPR012337">
    <property type="entry name" value="RNaseH-like_sf"/>
</dbReference>
<sequence>MQWDEPLPPALQQEWNVLRNHADGFEKSVPRRSFGLSTRLELAVFADASEIAMSACAYLFNENYSSLVMAKSKLPSIKSHTTMPKMEMNALTIATRLAFSIFTAIQGDHEKCPHTVHIFSDSQIALSWLSTSTAQEKLGVLVNHRLDELQKIKNAFEQKGVTIYFKYVPTDKNPADAGTRGVENRTFESHIWWTGPEFLKKPKDRMGNSFLSIIPTKPTGLRELNYSAVRQQKGQEARAHNIHSSSVSIPQPRNVAEETVNVFHSTDKLMRKDAANVLLLTGMGKVYDKNNDEWVNVEILFDPGAGQSFISRELAERLRLDCIAKENFQMFTFGSHDPRTTACWVTRVDLWDDDGHQHSLRLCTTPILTEKGKRVQLSKQDQDFIKQHNIRLSKKRQDEESNPEILLGCDQLWSILEALSPRYTLPSGLQLIPSKIGYLITGKQQCSGGTLRRESTPTTLSIVRVFTNFEANFDEDLDRWDKYWTIDSAVFKESEVEQKTYGCIFTCMVTRLIHLELVRSMSTEDFLNALRRFIARRGVPRSITCDNAPTFLLGAEILSQGINGTQLCQEVLQYTSHYEIEWHHITPYAPWQGGFYERLIKSVKQSLYKSLRGQPLKSLDRLATILTEIEACLNSRPLTYQESDRDNFCAIRPIDFIQHQLTLTLPYDPSKQPSSDDPDYLTPEEARALSTRRDAEEALKSSCRVVERFWQVWQDHYLTSLREMHKKYISKKRSSQITPTVGDIVLVTDPVLPRNDWRLARIIYVRPGTDGQIREVELITATKRKIRRPVNLLVPLEIASTIEEAKETDAQSHTLKNTQTTLHKSSPYNLRPRKPVNYADDSIAHACTLKTNAFSRKWFLFYITLLSFVAPSMQYASSEIKLSCTDHGAVVQTHINASFEICAENHCTYVQNSASIYPITFPPEITLHDYTVSLKWLTNGRLSVMETVCPSLSFCENIECIFCSTVLFNPECWPVGAILLAALLFYGFIAFIYLLLYVPITIGKPIRIIFRGVIVLAWMFTHLLRCCGRNLLRKMLKTARSRRERISAALAVSLVLVSKSLLQANACQHVNVLEHHSTVCEVSQGKEHCSFTLSEILKINTFSQEACLRLTTNSTLLAIIKIRWKGLYLQCERESLYFTRATEIKMVDSKRCPHMGSCAGDKCAGINTSSLIPELELGNQYPGRTACFESCGGLGCDCFYLSSGCLFYRVYAVPKSASVYEIFQCSRWTETVKLELTVEDFRTKKGKRRYVIAMDPNVPKQLNMFDITMTAVILPPTPTLNDKFITDGTETAVWKESFEPDLVCNSWANAKAAKCVFRDDCKCSAAESKVNCQCPSKNLEELFNQVELKLPVKAPFGELRMTNGSILTAKIPYMVSAEFIVNAAQTIDVESVTLLVTQNKCSVPNSALIGCYRCARGAEAKIRCRSETETLGEIVCERHAFVVPCTPNATESSLRFHFDHARQ</sequence>
<dbReference type="EMBL" id="KN558732">
    <property type="protein sequence ID" value="KHJ87032.1"/>
    <property type="molecule type" value="Genomic_DNA"/>
</dbReference>
<feature type="non-terminal residue" evidence="4">
    <location>
        <position position="1463"/>
    </location>
</feature>
<gene>
    <name evidence="4" type="ORF">OESDEN_13201</name>
</gene>
<dbReference type="Proteomes" id="UP000053660">
    <property type="component" value="Unassembled WGS sequence"/>
</dbReference>
<proteinExistence type="predicted"/>
<evidence type="ECO:0000256" key="2">
    <source>
        <dbReference type="SAM" id="Phobius"/>
    </source>
</evidence>
<dbReference type="OrthoDB" id="5875705at2759"/>
<keyword evidence="2" id="KW-1133">Transmembrane helix</keyword>
<dbReference type="InterPro" id="IPR009878">
    <property type="entry name" value="Phlebovirus_G2_fusion"/>
</dbReference>